<dbReference type="InterPro" id="IPR036737">
    <property type="entry name" value="OmpA-like_sf"/>
</dbReference>
<comment type="similarity">
    <text evidence="6">Belongs to the Pal lipoprotein family.</text>
</comment>
<evidence type="ECO:0000256" key="3">
    <source>
        <dbReference type="ARBA" id="ARBA00023139"/>
    </source>
</evidence>
<name>A0ABQ6A8C0_9PROT</name>
<dbReference type="PROSITE" id="PS51123">
    <property type="entry name" value="OMPA_2"/>
    <property type="match status" value="1"/>
</dbReference>
<dbReference type="InterPro" id="IPR050330">
    <property type="entry name" value="Bact_OuterMem_StrucFunc"/>
</dbReference>
<reference evidence="10" key="1">
    <citation type="journal article" date="2019" name="Int. J. Syst. Evol. Microbiol.">
        <title>The Global Catalogue of Microorganisms (GCM) 10K type strain sequencing project: providing services to taxonomists for standard genome sequencing and annotation.</title>
        <authorList>
            <consortium name="The Broad Institute Genomics Platform"/>
            <consortium name="The Broad Institute Genome Sequencing Center for Infectious Disease"/>
            <person name="Wu L."/>
            <person name="Ma J."/>
        </authorList>
    </citation>
    <scope>NUCLEOTIDE SEQUENCE [LARGE SCALE GENOMIC DNA]</scope>
    <source>
        <strain evidence="10">NBRC 112502</strain>
    </source>
</reference>
<dbReference type="Proteomes" id="UP001156641">
    <property type="component" value="Unassembled WGS sequence"/>
</dbReference>
<dbReference type="PANTHER" id="PTHR30329:SF21">
    <property type="entry name" value="LIPOPROTEIN YIAD-RELATED"/>
    <property type="match status" value="1"/>
</dbReference>
<dbReference type="PRINTS" id="PR01021">
    <property type="entry name" value="OMPADOMAIN"/>
</dbReference>
<protein>
    <recommendedName>
        <fullName evidence="6">Peptidoglycan-associated lipoprotein</fullName>
        <shortName evidence="6">PAL</shortName>
    </recommendedName>
</protein>
<proteinExistence type="inferred from homology"/>
<keyword evidence="2 6" id="KW-0472">Membrane</keyword>
<evidence type="ECO:0000256" key="6">
    <source>
        <dbReference type="HAMAP-Rule" id="MF_02204"/>
    </source>
</evidence>
<evidence type="ECO:0000256" key="1">
    <source>
        <dbReference type="ARBA" id="ARBA00022729"/>
    </source>
</evidence>
<keyword evidence="6" id="KW-0132">Cell division</keyword>
<dbReference type="SUPFAM" id="SSF103088">
    <property type="entry name" value="OmpA-like"/>
    <property type="match status" value="1"/>
</dbReference>
<dbReference type="PROSITE" id="PS51257">
    <property type="entry name" value="PROKAR_LIPOPROTEIN"/>
    <property type="match status" value="1"/>
</dbReference>
<dbReference type="InterPro" id="IPR039001">
    <property type="entry name" value="Pal"/>
</dbReference>
<evidence type="ECO:0000256" key="2">
    <source>
        <dbReference type="ARBA" id="ARBA00023136"/>
    </source>
</evidence>
<keyword evidence="5 6" id="KW-0449">Lipoprotein</keyword>
<feature type="chain" id="PRO_5046931506" description="Peptidoglycan-associated lipoprotein" evidence="7">
    <location>
        <begin position="25"/>
        <end position="165"/>
    </location>
</feature>
<comment type="subunit">
    <text evidence="6">The Tol-Pal system is composed of five core proteins: the inner membrane proteins TolA, TolQ and TolR, the periplasmic protein TolB and the outer membrane protein Pal. They form a network linking the inner and outer membranes and the peptidoglycan layer.</text>
</comment>
<dbReference type="PANTHER" id="PTHR30329">
    <property type="entry name" value="STATOR ELEMENT OF FLAGELLAR MOTOR COMPLEX"/>
    <property type="match status" value="1"/>
</dbReference>
<dbReference type="InterPro" id="IPR006665">
    <property type="entry name" value="OmpA-like"/>
</dbReference>
<evidence type="ECO:0000259" key="8">
    <source>
        <dbReference type="PROSITE" id="PS51123"/>
    </source>
</evidence>
<dbReference type="HAMAP" id="MF_02204">
    <property type="entry name" value="Pal"/>
    <property type="match status" value="1"/>
</dbReference>
<feature type="signal peptide" evidence="7">
    <location>
        <begin position="1"/>
        <end position="24"/>
    </location>
</feature>
<gene>
    <name evidence="9" type="primary">omp16</name>
    <name evidence="6" type="synonym">pal</name>
    <name evidence="9" type="ORF">GCM10010909_25790</name>
</gene>
<keyword evidence="4 6" id="KW-0998">Cell outer membrane</keyword>
<comment type="function">
    <text evidence="6">Part of the Tol-Pal system, which plays a role in outer membrane invagination during cell division and is important for maintaining outer membrane integrity.</text>
</comment>
<dbReference type="CDD" id="cd07185">
    <property type="entry name" value="OmpA_C-like"/>
    <property type="match status" value="1"/>
</dbReference>
<keyword evidence="1 6" id="KW-0732">Signal</keyword>
<accession>A0ABQ6A8C0</accession>
<evidence type="ECO:0000313" key="10">
    <source>
        <dbReference type="Proteomes" id="UP001156641"/>
    </source>
</evidence>
<organism evidence="9 10">
    <name type="scientific">Acidocella aquatica</name>
    <dbReference type="NCBI Taxonomy" id="1922313"/>
    <lineage>
        <taxon>Bacteria</taxon>
        <taxon>Pseudomonadati</taxon>
        <taxon>Pseudomonadota</taxon>
        <taxon>Alphaproteobacteria</taxon>
        <taxon>Acetobacterales</taxon>
        <taxon>Acidocellaceae</taxon>
        <taxon>Acidocella</taxon>
    </lineage>
</organism>
<evidence type="ECO:0000313" key="9">
    <source>
        <dbReference type="EMBL" id="GLR67898.1"/>
    </source>
</evidence>
<dbReference type="InterPro" id="IPR006664">
    <property type="entry name" value="OMP_bac"/>
</dbReference>
<dbReference type="Pfam" id="PF00691">
    <property type="entry name" value="OmpA"/>
    <property type="match status" value="1"/>
</dbReference>
<feature type="domain" description="OmpA-like" evidence="8">
    <location>
        <begin position="43"/>
        <end position="160"/>
    </location>
</feature>
<evidence type="ECO:0000256" key="4">
    <source>
        <dbReference type="ARBA" id="ARBA00023237"/>
    </source>
</evidence>
<keyword evidence="6" id="KW-0131">Cell cycle</keyword>
<comment type="subcellular location">
    <subcellularLocation>
        <location evidence="6">Cell outer membrane</location>
        <topology evidence="6">Lipid-anchor</topology>
    </subcellularLocation>
</comment>
<dbReference type="Gene3D" id="3.30.1330.60">
    <property type="entry name" value="OmpA-like domain"/>
    <property type="match status" value="1"/>
</dbReference>
<evidence type="ECO:0000256" key="5">
    <source>
        <dbReference type="ARBA" id="ARBA00023288"/>
    </source>
</evidence>
<dbReference type="EMBL" id="BSOS01000073">
    <property type="protein sequence ID" value="GLR67898.1"/>
    <property type="molecule type" value="Genomic_DNA"/>
</dbReference>
<keyword evidence="3 6" id="KW-0564">Palmitate</keyword>
<sequence length="165" mass="17092">MKFKALGAFAGLALLAACSSNPTASNTGTGAGMASTGAVPGSEQDLVANVGDRVFYAFDKSNLSSDSDATLGRQAAWLAKYPSVNVLVAGNADERGTETYNLALAQRRANTARDYLVAQGVAASRLTTISYGKDCPVAAGNDEASYQQNRNAITSVQGFNPQNCK</sequence>
<evidence type="ECO:0000256" key="7">
    <source>
        <dbReference type="SAM" id="SignalP"/>
    </source>
</evidence>
<dbReference type="RefSeq" id="WP_284258695.1">
    <property type="nucleotide sequence ID" value="NZ_BSOS01000073.1"/>
</dbReference>
<keyword evidence="10" id="KW-1185">Reference proteome</keyword>
<comment type="caution">
    <text evidence="9">The sequence shown here is derived from an EMBL/GenBank/DDBJ whole genome shotgun (WGS) entry which is preliminary data.</text>
</comment>